<dbReference type="InterPro" id="IPR011701">
    <property type="entry name" value="MFS"/>
</dbReference>
<gene>
    <name evidence="7" type="ORF">ATC1_12540</name>
</gene>
<dbReference type="GO" id="GO:0022857">
    <property type="term" value="F:transmembrane transporter activity"/>
    <property type="evidence" value="ECO:0007669"/>
    <property type="project" value="InterPro"/>
</dbReference>
<dbReference type="PROSITE" id="PS00216">
    <property type="entry name" value="SUGAR_TRANSPORT_1"/>
    <property type="match status" value="1"/>
</dbReference>
<feature type="transmembrane region" description="Helical" evidence="5">
    <location>
        <begin position="330"/>
        <end position="348"/>
    </location>
</feature>
<feature type="transmembrane region" description="Helical" evidence="5">
    <location>
        <begin position="76"/>
        <end position="95"/>
    </location>
</feature>
<feature type="transmembrane region" description="Helical" evidence="5">
    <location>
        <begin position="360"/>
        <end position="383"/>
    </location>
</feature>
<dbReference type="PROSITE" id="PS50850">
    <property type="entry name" value="MFS"/>
    <property type="match status" value="1"/>
</dbReference>
<keyword evidence="8" id="KW-1185">Reference proteome</keyword>
<dbReference type="AlphaFoldDB" id="A0A0K8PCX7"/>
<feature type="transmembrane region" description="Helical" evidence="5">
    <location>
        <begin position="300"/>
        <end position="323"/>
    </location>
</feature>
<dbReference type="InterPro" id="IPR005829">
    <property type="entry name" value="Sugar_transporter_CS"/>
</dbReference>
<keyword evidence="2 5" id="KW-0812">Transmembrane</keyword>
<comment type="subcellular location">
    <subcellularLocation>
        <location evidence="1">Cell membrane</location>
        <topology evidence="1">Multi-pass membrane protein</topology>
    </subcellularLocation>
</comment>
<feature type="transmembrane region" description="Helical" evidence="5">
    <location>
        <begin position="135"/>
        <end position="159"/>
    </location>
</feature>
<evidence type="ECO:0000256" key="4">
    <source>
        <dbReference type="ARBA" id="ARBA00023136"/>
    </source>
</evidence>
<feature type="transmembrane region" description="Helical" evidence="5">
    <location>
        <begin position="165"/>
        <end position="183"/>
    </location>
</feature>
<evidence type="ECO:0000256" key="1">
    <source>
        <dbReference type="ARBA" id="ARBA00004651"/>
    </source>
</evidence>
<evidence type="ECO:0000259" key="6">
    <source>
        <dbReference type="PROSITE" id="PS50850"/>
    </source>
</evidence>
<evidence type="ECO:0000313" key="7">
    <source>
        <dbReference type="EMBL" id="GAP40000.1"/>
    </source>
</evidence>
<dbReference type="GO" id="GO:0005886">
    <property type="term" value="C:plasma membrane"/>
    <property type="evidence" value="ECO:0007669"/>
    <property type="project" value="UniProtKB-SubCell"/>
</dbReference>
<dbReference type="RefSeq" id="WP_062278887.1">
    <property type="nucleotide sequence ID" value="NZ_DF968180.1"/>
</dbReference>
<dbReference type="InterPro" id="IPR020846">
    <property type="entry name" value="MFS_dom"/>
</dbReference>
<dbReference type="Pfam" id="PF07690">
    <property type="entry name" value="MFS_1"/>
    <property type="match status" value="1"/>
</dbReference>
<dbReference type="OrthoDB" id="9770492at2"/>
<dbReference type="CDD" id="cd17478">
    <property type="entry name" value="MFS_FsR"/>
    <property type="match status" value="1"/>
</dbReference>
<dbReference type="EMBL" id="DF968180">
    <property type="protein sequence ID" value="GAP40000.1"/>
    <property type="molecule type" value="Genomic_DNA"/>
</dbReference>
<feature type="domain" description="Major facilitator superfamily (MFS) profile" evidence="6">
    <location>
        <begin position="12"/>
        <end position="387"/>
    </location>
</feature>
<dbReference type="Proteomes" id="UP000053370">
    <property type="component" value="Unassembled WGS sequence"/>
</dbReference>
<dbReference type="Gene3D" id="1.20.1250.20">
    <property type="entry name" value="MFS general substrate transporter like domains"/>
    <property type="match status" value="2"/>
</dbReference>
<keyword evidence="4 5" id="KW-0472">Membrane</keyword>
<feature type="transmembrane region" description="Helical" evidence="5">
    <location>
        <begin position="101"/>
        <end position="123"/>
    </location>
</feature>
<feature type="transmembrane region" description="Helical" evidence="5">
    <location>
        <begin position="278"/>
        <end position="294"/>
    </location>
</feature>
<reference evidence="7" key="1">
    <citation type="journal article" date="2015" name="Genome Announc.">
        <title>Draft Genome Sequence of Anaerolineae Strain TC1, a Novel Isolate from a Methanogenic Wastewater Treatment System.</title>
        <authorList>
            <person name="Matsuura N."/>
            <person name="Tourlousse D.M."/>
            <person name="Sun L."/>
            <person name="Toyonaga M."/>
            <person name="Kuroda K."/>
            <person name="Ohashi A."/>
            <person name="Cruz R."/>
            <person name="Yamaguchi T."/>
            <person name="Sekiguchi Y."/>
        </authorList>
    </citation>
    <scope>NUCLEOTIDE SEQUENCE [LARGE SCALE GENOMIC DNA]</scope>
    <source>
        <strain evidence="7">TC1</strain>
    </source>
</reference>
<proteinExistence type="predicted"/>
<dbReference type="PANTHER" id="PTHR43129:SF1">
    <property type="entry name" value="FOSMIDOMYCIN RESISTANCE PROTEIN"/>
    <property type="match status" value="1"/>
</dbReference>
<evidence type="ECO:0000256" key="2">
    <source>
        <dbReference type="ARBA" id="ARBA00022692"/>
    </source>
</evidence>
<feature type="transmembrane region" description="Helical" evidence="5">
    <location>
        <begin position="245"/>
        <end position="266"/>
    </location>
</feature>
<feature type="transmembrane region" description="Helical" evidence="5">
    <location>
        <begin position="212"/>
        <end position="233"/>
    </location>
</feature>
<evidence type="ECO:0000256" key="3">
    <source>
        <dbReference type="ARBA" id="ARBA00022989"/>
    </source>
</evidence>
<dbReference type="STRING" id="1678840.ATC1_12540"/>
<evidence type="ECO:0000256" key="5">
    <source>
        <dbReference type="SAM" id="Phobius"/>
    </source>
</evidence>
<sequence>MAKIETKDNNPKILALSASHMVNDTFQAIIPTLAPYFVEKFAISTTMIGMGTVAQQLPSILQIFIGRIADKKNLKYWMIFAPLVTSIVLSCLSIAPFYSLVILMIFISGISSAVFHSIAPVCCGKLGNNHLGRSMSIFMVGGEIGRVLGPLMVISALSFLTMQQLPWLMVIGFAATAIFFVLLRDIPFVPTELEEGNHPIELKDAIRKITPVMLVICGILFTRNFLITGMSSYLTLFQTQRGINLSLASISLSLMQIAGALGALLGGTLSDFFGRRKMLLFGYLLTPIATILFVKSPIGLSFVFLMILGFTNISMYPILMIIVQEQFPEFRAFALGIFQTANFIFYSIDVTIMGKVSNQYGISTAYMMGALIMLIGTPLLLLVPRKKP</sequence>
<dbReference type="InterPro" id="IPR036259">
    <property type="entry name" value="MFS_trans_sf"/>
</dbReference>
<dbReference type="SUPFAM" id="SSF103473">
    <property type="entry name" value="MFS general substrate transporter"/>
    <property type="match status" value="1"/>
</dbReference>
<keyword evidence="3 5" id="KW-1133">Transmembrane helix</keyword>
<protein>
    <submittedName>
        <fullName evidence="7">Predicted arabinose efflux permease, MFS family</fullName>
    </submittedName>
</protein>
<organism evidence="7">
    <name type="scientific">Flexilinea flocculi</name>
    <dbReference type="NCBI Taxonomy" id="1678840"/>
    <lineage>
        <taxon>Bacteria</taxon>
        <taxon>Bacillati</taxon>
        <taxon>Chloroflexota</taxon>
        <taxon>Anaerolineae</taxon>
        <taxon>Anaerolineales</taxon>
        <taxon>Anaerolineaceae</taxon>
        <taxon>Flexilinea</taxon>
    </lineage>
</organism>
<dbReference type="PANTHER" id="PTHR43129">
    <property type="entry name" value="FOSMIDOMYCIN RESISTANCE PROTEIN"/>
    <property type="match status" value="1"/>
</dbReference>
<name>A0A0K8PCX7_9CHLR</name>
<accession>A0A0K8PCX7</accession>
<evidence type="ECO:0000313" key="8">
    <source>
        <dbReference type="Proteomes" id="UP000053370"/>
    </source>
</evidence>